<dbReference type="Pfam" id="PF04906">
    <property type="entry name" value="Tweety"/>
    <property type="match status" value="1"/>
</dbReference>
<accession>A0A443SU98</accession>
<evidence type="ECO:0000256" key="8">
    <source>
        <dbReference type="ARBA" id="ARBA00023136"/>
    </source>
</evidence>
<dbReference type="GO" id="GO:0005229">
    <property type="term" value="F:intracellularly calcium-gated chloride channel activity"/>
    <property type="evidence" value="ECO:0007669"/>
    <property type="project" value="TreeGrafter"/>
</dbReference>
<evidence type="ECO:0000313" key="16">
    <source>
        <dbReference type="Proteomes" id="UP000288716"/>
    </source>
</evidence>
<dbReference type="VEuPathDB" id="VectorBase:LDEU000966"/>
<evidence type="ECO:0000256" key="13">
    <source>
        <dbReference type="RuleBase" id="RU361114"/>
    </source>
</evidence>
<protein>
    <recommendedName>
        <fullName evidence="13">Protein tweety homolog</fullName>
    </recommendedName>
</protein>
<feature type="transmembrane region" description="Helical" evidence="13">
    <location>
        <begin position="101"/>
        <end position="120"/>
    </location>
</feature>
<gene>
    <name evidence="15" type="ORF">B4U80_00787</name>
</gene>
<evidence type="ECO:0000256" key="6">
    <source>
        <dbReference type="ARBA" id="ARBA00022989"/>
    </source>
</evidence>
<keyword evidence="3 13" id="KW-0813">Transport</keyword>
<feature type="compositionally biased region" description="Basic residues" evidence="14">
    <location>
        <begin position="536"/>
        <end position="545"/>
    </location>
</feature>
<feature type="region of interest" description="Disordered" evidence="14">
    <location>
        <begin position="446"/>
        <end position="555"/>
    </location>
</feature>
<evidence type="ECO:0000256" key="7">
    <source>
        <dbReference type="ARBA" id="ARBA00023065"/>
    </source>
</evidence>
<feature type="transmembrane region" description="Helical" evidence="13">
    <location>
        <begin position="229"/>
        <end position="250"/>
    </location>
</feature>
<feature type="compositionally biased region" description="Low complexity" evidence="14">
    <location>
        <begin position="475"/>
        <end position="489"/>
    </location>
</feature>
<feature type="transmembrane region" description="Helical" evidence="13">
    <location>
        <begin position="257"/>
        <end position="280"/>
    </location>
</feature>
<comment type="caution">
    <text evidence="15">The sequence shown here is derived from an EMBL/GenBank/DDBJ whole genome shotgun (WGS) entry which is preliminary data.</text>
</comment>
<evidence type="ECO:0000256" key="4">
    <source>
        <dbReference type="ARBA" id="ARBA00022475"/>
    </source>
</evidence>
<evidence type="ECO:0000256" key="14">
    <source>
        <dbReference type="SAM" id="MobiDB-lite"/>
    </source>
</evidence>
<keyword evidence="7 13" id="KW-0406">Ion transport</keyword>
<evidence type="ECO:0000313" key="15">
    <source>
        <dbReference type="EMBL" id="RWS31074.1"/>
    </source>
</evidence>
<keyword evidence="12 13" id="KW-0407">Ion channel</keyword>
<keyword evidence="11 13" id="KW-0868">Chloride</keyword>
<keyword evidence="16" id="KW-1185">Reference proteome</keyword>
<dbReference type="GO" id="GO:0072320">
    <property type="term" value="F:volume-sensitive chloride channel activity"/>
    <property type="evidence" value="ECO:0007669"/>
    <property type="project" value="TreeGrafter"/>
</dbReference>
<keyword evidence="4" id="KW-1003">Cell membrane</keyword>
<feature type="compositionally biased region" description="Low complexity" evidence="14">
    <location>
        <begin position="456"/>
        <end position="467"/>
    </location>
</feature>
<dbReference type="EMBL" id="NCKV01000278">
    <property type="protein sequence ID" value="RWS31074.1"/>
    <property type="molecule type" value="Genomic_DNA"/>
</dbReference>
<comment type="subcellular location">
    <subcellularLocation>
        <location evidence="1 13">Cell membrane</location>
        <topology evidence="1 13">Multi-pass membrane protein</topology>
    </subcellularLocation>
</comment>
<reference evidence="15 16" key="1">
    <citation type="journal article" date="2018" name="Gigascience">
        <title>Genomes of trombidid mites reveal novel predicted allergens and laterally-transferred genes associated with secondary metabolism.</title>
        <authorList>
            <person name="Dong X."/>
            <person name="Chaisiri K."/>
            <person name="Xia D."/>
            <person name="Armstrong S.D."/>
            <person name="Fang Y."/>
            <person name="Donnelly M.J."/>
            <person name="Kadowaki T."/>
            <person name="McGarry J.W."/>
            <person name="Darby A.C."/>
            <person name="Makepeace B.L."/>
        </authorList>
    </citation>
    <scope>NUCLEOTIDE SEQUENCE [LARGE SCALE GENOMIC DNA]</scope>
    <source>
        <strain evidence="15">UoL-UT</strain>
    </source>
</reference>
<dbReference type="InterPro" id="IPR006990">
    <property type="entry name" value="Tweety"/>
</dbReference>
<dbReference type="PANTHER" id="PTHR12424:SF8">
    <property type="entry name" value="PROTEIN TWEETY"/>
    <property type="match status" value="1"/>
</dbReference>
<evidence type="ECO:0000256" key="3">
    <source>
        <dbReference type="ARBA" id="ARBA00022448"/>
    </source>
</evidence>
<feature type="transmembrane region" description="Helical" evidence="13">
    <location>
        <begin position="407"/>
        <end position="429"/>
    </location>
</feature>
<feature type="transmembrane region" description="Helical" evidence="13">
    <location>
        <begin position="56"/>
        <end position="80"/>
    </location>
</feature>
<feature type="compositionally biased region" description="Low complexity" evidence="14">
    <location>
        <begin position="496"/>
        <end position="509"/>
    </location>
</feature>
<dbReference type="GO" id="GO:0005886">
    <property type="term" value="C:plasma membrane"/>
    <property type="evidence" value="ECO:0007669"/>
    <property type="project" value="UniProtKB-SubCell"/>
</dbReference>
<dbReference type="Proteomes" id="UP000288716">
    <property type="component" value="Unassembled WGS sequence"/>
</dbReference>
<dbReference type="OrthoDB" id="187568at2759"/>
<dbReference type="AlphaFoldDB" id="A0A443SU98"/>
<proteinExistence type="inferred from homology"/>
<comment type="function">
    <text evidence="13">Probable chloride channel.</text>
</comment>
<organism evidence="15 16">
    <name type="scientific">Leptotrombidium deliense</name>
    <dbReference type="NCBI Taxonomy" id="299467"/>
    <lineage>
        <taxon>Eukaryota</taxon>
        <taxon>Metazoa</taxon>
        <taxon>Ecdysozoa</taxon>
        <taxon>Arthropoda</taxon>
        <taxon>Chelicerata</taxon>
        <taxon>Arachnida</taxon>
        <taxon>Acari</taxon>
        <taxon>Acariformes</taxon>
        <taxon>Trombidiformes</taxon>
        <taxon>Prostigmata</taxon>
        <taxon>Anystina</taxon>
        <taxon>Parasitengona</taxon>
        <taxon>Trombiculoidea</taxon>
        <taxon>Trombiculidae</taxon>
        <taxon>Leptotrombidium</taxon>
    </lineage>
</organism>
<dbReference type="PANTHER" id="PTHR12424">
    <property type="entry name" value="TWEETY-RELATED"/>
    <property type="match status" value="1"/>
</dbReference>
<evidence type="ECO:0000256" key="11">
    <source>
        <dbReference type="ARBA" id="ARBA00023214"/>
    </source>
</evidence>
<sequence length="568" mass="63788">MFSVVDYVLNATVLSPDGKYNVSMVAQWFHRIPHLDIRLNWVNSTFDPSDNEYLEALGILVAVPGFWLILTLLFFLIFFLCRCCDVNSKKKKKLTCCKCCLFMFTLITTTAIGVGFYGNYQSHEGIVEVQNSTSHLEVNHLNWLRNKSQTAEILCDTGIESKLNSLSSSLVGPLVKNYSVVNVLSDHILAMKRNTTKCVNIMGDVNRKLASLDISYIPRTIKEGEQFRWPITMAIFAFLVFICLVLFCGICRHSRCLLILFSVLGLLSLVVCWVMTSLLLGTSVAGADFCMDPKPFLRKQYSSTGETILINYYLNCDVQDRNPLATSIEDMRQNVGVLQSHIFDVSRICDEYCHERIVKDDINAVKSHITKIEELLSDIEEMSKCSHIHEEYIKIMSYSCKDALEGVALMLASTSATGLLLTLLVLCASHTWINIRKKRAVVGDTAEETDPFLPPTSASSTVSSANSKRMRDNFSTSSSSTRPRYSHTPPQTPHFPSSGPISTSTPTPINGRSINREDQLSFLTPPPSYEQVGQHPQHHPQHPHPHLPQLHGQHHQAVGPHYVVSYRK</sequence>
<keyword evidence="10" id="KW-0325">Glycoprotein</keyword>
<evidence type="ECO:0000256" key="5">
    <source>
        <dbReference type="ARBA" id="ARBA00022692"/>
    </source>
</evidence>
<name>A0A443SU98_9ACAR</name>
<evidence type="ECO:0000256" key="12">
    <source>
        <dbReference type="ARBA" id="ARBA00023303"/>
    </source>
</evidence>
<keyword evidence="8 13" id="KW-0472">Membrane</keyword>
<evidence type="ECO:0000256" key="2">
    <source>
        <dbReference type="ARBA" id="ARBA00009849"/>
    </source>
</evidence>
<keyword evidence="6 13" id="KW-1133">Transmembrane helix</keyword>
<dbReference type="GO" id="GO:0034707">
    <property type="term" value="C:chloride channel complex"/>
    <property type="evidence" value="ECO:0007669"/>
    <property type="project" value="UniProtKB-UniRule"/>
</dbReference>
<evidence type="ECO:0000256" key="10">
    <source>
        <dbReference type="ARBA" id="ARBA00023180"/>
    </source>
</evidence>
<evidence type="ECO:0000256" key="1">
    <source>
        <dbReference type="ARBA" id="ARBA00004651"/>
    </source>
</evidence>
<comment type="similarity">
    <text evidence="2 13">Belongs to the tweety family.</text>
</comment>
<evidence type="ECO:0000256" key="9">
    <source>
        <dbReference type="ARBA" id="ARBA00023173"/>
    </source>
</evidence>
<keyword evidence="9 13" id="KW-0869">Chloride channel</keyword>
<keyword evidence="5 13" id="KW-0812">Transmembrane</keyword>